<comment type="subunit">
    <text evidence="9">Probably a heterodimer composed of biotin-containing alpha subunits and beta subunits.</text>
</comment>
<dbReference type="InterPro" id="IPR011053">
    <property type="entry name" value="Single_hybrid_motif"/>
</dbReference>
<dbReference type="InterPro" id="IPR011054">
    <property type="entry name" value="Rudment_hybrid_motif"/>
</dbReference>
<dbReference type="GO" id="GO:0005759">
    <property type="term" value="C:mitochondrial matrix"/>
    <property type="evidence" value="ECO:0007669"/>
    <property type="project" value="UniProtKB-SubCell"/>
</dbReference>
<dbReference type="InterPro" id="IPR005482">
    <property type="entry name" value="Biotin_COase_C"/>
</dbReference>
<evidence type="ECO:0000256" key="10">
    <source>
        <dbReference type="PROSITE-ProRule" id="PRU00409"/>
    </source>
</evidence>
<evidence type="ECO:0000259" key="12">
    <source>
        <dbReference type="PROSITE" id="PS50975"/>
    </source>
</evidence>
<dbReference type="SMART" id="SM00878">
    <property type="entry name" value="Biotin_carb_C"/>
    <property type="match status" value="1"/>
</dbReference>
<dbReference type="NCBIfam" id="NF006367">
    <property type="entry name" value="PRK08591.1"/>
    <property type="match status" value="1"/>
</dbReference>
<evidence type="ECO:0000313" key="15">
    <source>
        <dbReference type="Proteomes" id="UP000054558"/>
    </source>
</evidence>
<dbReference type="FunFam" id="3.30.1490.20:FF:000003">
    <property type="entry name" value="acetyl-CoA carboxylase isoform X1"/>
    <property type="match status" value="1"/>
</dbReference>
<comment type="subcellular location">
    <subcellularLocation>
        <location evidence="2">Mitochondrion matrix</location>
    </subcellularLocation>
</comment>
<dbReference type="GO" id="GO:0004485">
    <property type="term" value="F:methylcrotonoyl-CoA carboxylase activity"/>
    <property type="evidence" value="ECO:0007669"/>
    <property type="project" value="UniProtKB-ARBA"/>
</dbReference>
<dbReference type="EMBL" id="DF237534">
    <property type="protein sequence ID" value="GAQ89976.1"/>
    <property type="molecule type" value="Genomic_DNA"/>
</dbReference>
<name>A0A1Y1IMF8_KLENI</name>
<gene>
    <name evidence="14" type="ORF">KFL_005850010</name>
</gene>
<dbReference type="InterPro" id="IPR011761">
    <property type="entry name" value="ATP-grasp"/>
</dbReference>
<dbReference type="SUPFAM" id="SSF51230">
    <property type="entry name" value="Single hybrid motif"/>
    <property type="match status" value="1"/>
</dbReference>
<dbReference type="PROSITE" id="PS50975">
    <property type="entry name" value="ATP_GRASP"/>
    <property type="match status" value="1"/>
</dbReference>
<dbReference type="SUPFAM" id="SSF56059">
    <property type="entry name" value="Glutathione synthetase ATP-binding domain-like"/>
    <property type="match status" value="1"/>
</dbReference>
<dbReference type="Gene3D" id="3.30.470.20">
    <property type="entry name" value="ATP-grasp fold, B domain"/>
    <property type="match status" value="1"/>
</dbReference>
<protein>
    <submittedName>
        <fullName evidence="14">Uncharacterized protein</fullName>
    </submittedName>
</protein>
<dbReference type="Pfam" id="PF00289">
    <property type="entry name" value="Biotin_carb_N"/>
    <property type="match status" value="1"/>
</dbReference>
<dbReference type="InterPro" id="IPR001882">
    <property type="entry name" value="Biotin_BS"/>
</dbReference>
<feature type="domain" description="Biotin carboxylation" evidence="13">
    <location>
        <begin position="119"/>
        <end position="567"/>
    </location>
</feature>
<proteinExistence type="predicted"/>
<dbReference type="Pfam" id="PF00364">
    <property type="entry name" value="Biotin_lipoyl"/>
    <property type="match status" value="1"/>
</dbReference>
<dbReference type="InterPro" id="IPR005479">
    <property type="entry name" value="CPAse_ATP-bd"/>
</dbReference>
<keyword evidence="15" id="KW-1185">Reference proteome</keyword>
<dbReference type="FunFam" id="3.30.470.20:FF:000028">
    <property type="entry name" value="Methylcrotonoyl-CoA carboxylase subunit alpha, mitochondrial"/>
    <property type="match status" value="1"/>
</dbReference>
<sequence length="825" mass="89004">MERLLTRSVLRGIRSTQSSDSFGAAKRVAEVCSIPQKSSCNLSKVSIYSSPGRQITSFTDPREASQGVFHHWQFARGYICGVSKLGHSRTFQLPQSERSEVCLRSFSVAAAADDISAPVIDTVLIANRGEIACRVIRTAKRLGVRTVAVYSEADAQAEHVRQADEAICIGPAASSKSYLRGDKILEAALRTGAKAVHPGYGFLSENAEFARQCAEAGVEFIGPPASAIEAMGSKSAAKALMSAAGVPVVPGYHGSEQAPEFLEKEAEKTGYPVMIKAVQGGGGKGMRIVENASQFRDALASAQREAMSSFGDSRVLIERYLPKPRHIEVQIFGDKHGNAVHLFERDCSVQRRHQKVIEEAPAPGVTPEFRKRIGGAAVDAAKAVGYVGAGTVEFIVDPETMEFFFMEMNTRLQVEHPVTEMVTGTDLVEWQLRVAAGERIPLLQDGIQLQGHAFETRIYAENVPRGFLPAAGRLHHLRTPSDLPGAVRVETGVREGDVISTYYDPMIAKLVVWGKDRGAALVKLRQALGEYQIAGMPTNVPFLKALAAHPSFSAGDVDTGFIGRHRAALIPERLSEEGATAPAKPLYEGLETGRVYTEGEKEALAVAAVGLCLQERVTLRDDTLWSAAAGVRLNTGFSQPVALQPVDEAAGPGDLEAAAEHVTVAHNRDGSFQASFGDHCCLVKAQLDAGDVKKLRVEVDGHAKTATIARFEQGGRSHLHLWLGGAHYHFTVPKAAPWEEDGDPLQRHGKTVTPMPGRVVKVVAAKGALLKKGDPILILEAMKMEHIVRAPMEGLLEALAVKEGQQVEEGAWLFEMKESIAPVKL</sequence>
<evidence type="ECO:0000256" key="6">
    <source>
        <dbReference type="ARBA" id="ARBA00022946"/>
    </source>
</evidence>
<dbReference type="Pfam" id="PF02786">
    <property type="entry name" value="CPSase_L_D2"/>
    <property type="match status" value="1"/>
</dbReference>
<keyword evidence="5 10" id="KW-0067">ATP-binding</keyword>
<dbReference type="OrthoDB" id="196847at2759"/>
<evidence type="ECO:0000256" key="2">
    <source>
        <dbReference type="ARBA" id="ARBA00004305"/>
    </source>
</evidence>
<accession>A0A1Y1IMF8</accession>
<dbReference type="PANTHER" id="PTHR18866:SF33">
    <property type="entry name" value="METHYLCROTONOYL-COA CARBOXYLASE SUBUNIT ALPHA, MITOCHONDRIAL-RELATED"/>
    <property type="match status" value="1"/>
</dbReference>
<feature type="domain" description="Lipoyl-binding" evidence="11">
    <location>
        <begin position="738"/>
        <end position="817"/>
    </location>
</feature>
<dbReference type="AlphaFoldDB" id="A0A1Y1IMF8"/>
<dbReference type="Pfam" id="PF02785">
    <property type="entry name" value="Biotin_carb_C"/>
    <property type="match status" value="1"/>
</dbReference>
<dbReference type="InterPro" id="IPR005481">
    <property type="entry name" value="BC-like_N"/>
</dbReference>
<keyword evidence="7" id="KW-0496">Mitochondrion</keyword>
<keyword evidence="4 10" id="KW-0547">Nucleotide-binding</keyword>
<dbReference type="STRING" id="105231.A0A1Y1IMF8"/>
<evidence type="ECO:0000256" key="3">
    <source>
        <dbReference type="ARBA" id="ARBA00022598"/>
    </source>
</evidence>
<keyword evidence="3" id="KW-0436">Ligase</keyword>
<evidence type="ECO:0000256" key="5">
    <source>
        <dbReference type="ARBA" id="ARBA00022840"/>
    </source>
</evidence>
<dbReference type="GO" id="GO:0046872">
    <property type="term" value="F:metal ion binding"/>
    <property type="evidence" value="ECO:0007669"/>
    <property type="project" value="InterPro"/>
</dbReference>
<dbReference type="InterPro" id="IPR016185">
    <property type="entry name" value="PreATP-grasp_dom_sf"/>
</dbReference>
<dbReference type="InterPro" id="IPR050856">
    <property type="entry name" value="Biotin_carboxylase_complex"/>
</dbReference>
<organism evidence="14 15">
    <name type="scientific">Klebsormidium nitens</name>
    <name type="common">Green alga</name>
    <name type="synonym">Ulothrix nitens</name>
    <dbReference type="NCBI Taxonomy" id="105231"/>
    <lineage>
        <taxon>Eukaryota</taxon>
        <taxon>Viridiplantae</taxon>
        <taxon>Streptophyta</taxon>
        <taxon>Klebsormidiophyceae</taxon>
        <taxon>Klebsormidiales</taxon>
        <taxon>Klebsormidiaceae</taxon>
        <taxon>Klebsormidium</taxon>
    </lineage>
</organism>
<evidence type="ECO:0000259" key="13">
    <source>
        <dbReference type="PROSITE" id="PS50979"/>
    </source>
</evidence>
<dbReference type="Gene3D" id="2.40.50.100">
    <property type="match status" value="1"/>
</dbReference>
<dbReference type="CDD" id="cd06850">
    <property type="entry name" value="biotinyl_domain"/>
    <property type="match status" value="1"/>
</dbReference>
<dbReference type="FunFam" id="3.40.50.20:FF:000010">
    <property type="entry name" value="Propionyl-CoA carboxylase subunit alpha"/>
    <property type="match status" value="1"/>
</dbReference>
<dbReference type="InterPro" id="IPR000089">
    <property type="entry name" value="Biotin_lipoyl"/>
</dbReference>
<feature type="domain" description="ATP-grasp" evidence="12">
    <location>
        <begin position="238"/>
        <end position="436"/>
    </location>
</feature>
<keyword evidence="8" id="KW-0092">Biotin</keyword>
<keyword evidence="6" id="KW-0809">Transit peptide</keyword>
<evidence type="ECO:0000256" key="9">
    <source>
        <dbReference type="ARBA" id="ARBA00062371"/>
    </source>
</evidence>
<comment type="cofactor">
    <cofactor evidence="1">
        <name>biotin</name>
        <dbReference type="ChEBI" id="CHEBI:57586"/>
    </cofactor>
</comment>
<reference evidence="14 15" key="1">
    <citation type="journal article" date="2014" name="Nat. Commun.">
        <title>Klebsormidium flaccidum genome reveals primary factors for plant terrestrial adaptation.</title>
        <authorList>
            <person name="Hori K."/>
            <person name="Maruyama F."/>
            <person name="Fujisawa T."/>
            <person name="Togashi T."/>
            <person name="Yamamoto N."/>
            <person name="Seo M."/>
            <person name="Sato S."/>
            <person name="Yamada T."/>
            <person name="Mori H."/>
            <person name="Tajima N."/>
            <person name="Moriyama T."/>
            <person name="Ikeuchi M."/>
            <person name="Watanabe M."/>
            <person name="Wada H."/>
            <person name="Kobayashi K."/>
            <person name="Saito M."/>
            <person name="Masuda T."/>
            <person name="Sasaki-Sekimoto Y."/>
            <person name="Mashiguchi K."/>
            <person name="Awai K."/>
            <person name="Shimojima M."/>
            <person name="Masuda S."/>
            <person name="Iwai M."/>
            <person name="Nobusawa T."/>
            <person name="Narise T."/>
            <person name="Kondo S."/>
            <person name="Saito H."/>
            <person name="Sato R."/>
            <person name="Murakawa M."/>
            <person name="Ihara Y."/>
            <person name="Oshima-Yamada Y."/>
            <person name="Ohtaka K."/>
            <person name="Satoh M."/>
            <person name="Sonobe K."/>
            <person name="Ishii M."/>
            <person name="Ohtani R."/>
            <person name="Kanamori-Sato M."/>
            <person name="Honoki R."/>
            <person name="Miyazaki D."/>
            <person name="Mochizuki H."/>
            <person name="Umetsu J."/>
            <person name="Higashi K."/>
            <person name="Shibata D."/>
            <person name="Kamiya Y."/>
            <person name="Sato N."/>
            <person name="Nakamura Y."/>
            <person name="Tabata S."/>
            <person name="Ida S."/>
            <person name="Kurokawa K."/>
            <person name="Ohta H."/>
        </authorList>
    </citation>
    <scope>NUCLEOTIDE SEQUENCE [LARGE SCALE GENOMIC DNA]</scope>
    <source>
        <strain evidence="14 15">NIES-2285</strain>
    </source>
</reference>
<dbReference type="PANTHER" id="PTHR18866">
    <property type="entry name" value="CARBOXYLASE:PYRUVATE/ACETYL-COA/PROPIONYL-COA CARBOXYLASE"/>
    <property type="match status" value="1"/>
</dbReference>
<dbReference type="GO" id="GO:0005524">
    <property type="term" value="F:ATP binding"/>
    <property type="evidence" value="ECO:0007669"/>
    <property type="project" value="UniProtKB-UniRule"/>
</dbReference>
<dbReference type="PROSITE" id="PS50968">
    <property type="entry name" value="BIOTINYL_LIPOYL"/>
    <property type="match status" value="1"/>
</dbReference>
<dbReference type="PROSITE" id="PS00867">
    <property type="entry name" value="CPSASE_2"/>
    <property type="match status" value="1"/>
</dbReference>
<dbReference type="GO" id="GO:0005739">
    <property type="term" value="C:mitochondrion"/>
    <property type="evidence" value="ECO:0000318"/>
    <property type="project" value="GO_Central"/>
</dbReference>
<dbReference type="OMA" id="HIWHGPH"/>
<evidence type="ECO:0000256" key="4">
    <source>
        <dbReference type="ARBA" id="ARBA00022741"/>
    </source>
</evidence>
<dbReference type="FunFam" id="2.40.50.100:FF:000003">
    <property type="entry name" value="Acetyl-CoA carboxylase biotin carboxyl carrier protein"/>
    <property type="match status" value="1"/>
</dbReference>
<dbReference type="SMART" id="SM01209">
    <property type="entry name" value="GARS_A"/>
    <property type="match status" value="1"/>
</dbReference>
<dbReference type="PROSITE" id="PS50979">
    <property type="entry name" value="BC"/>
    <property type="match status" value="1"/>
</dbReference>
<evidence type="ECO:0000256" key="1">
    <source>
        <dbReference type="ARBA" id="ARBA00001953"/>
    </source>
</evidence>
<dbReference type="PROSITE" id="PS00188">
    <property type="entry name" value="BIOTIN"/>
    <property type="match status" value="1"/>
</dbReference>
<dbReference type="InterPro" id="IPR011764">
    <property type="entry name" value="Biotin_carboxylation_dom"/>
</dbReference>
<dbReference type="SUPFAM" id="SSF51246">
    <property type="entry name" value="Rudiment single hybrid motif"/>
    <property type="match status" value="1"/>
</dbReference>
<evidence type="ECO:0000313" key="14">
    <source>
        <dbReference type="EMBL" id="GAQ89976.1"/>
    </source>
</evidence>
<evidence type="ECO:0000256" key="7">
    <source>
        <dbReference type="ARBA" id="ARBA00023128"/>
    </source>
</evidence>
<evidence type="ECO:0000256" key="8">
    <source>
        <dbReference type="ARBA" id="ARBA00023267"/>
    </source>
</evidence>
<dbReference type="SUPFAM" id="SSF52440">
    <property type="entry name" value="PreATP-grasp domain"/>
    <property type="match status" value="1"/>
</dbReference>
<evidence type="ECO:0000259" key="11">
    <source>
        <dbReference type="PROSITE" id="PS50968"/>
    </source>
</evidence>
<dbReference type="Proteomes" id="UP000054558">
    <property type="component" value="Unassembled WGS sequence"/>
</dbReference>